<dbReference type="PANTHER" id="PTHR43115">
    <property type="entry name" value="DEHYDROGENASE/REDUCTASE SDR FAMILY MEMBER 11"/>
    <property type="match status" value="1"/>
</dbReference>
<accession>A0A6A6AB32</accession>
<gene>
    <name evidence="4" type="ORF">P153DRAFT_37139</name>
</gene>
<dbReference type="GO" id="GO:0016491">
    <property type="term" value="F:oxidoreductase activity"/>
    <property type="evidence" value="ECO:0007669"/>
    <property type="project" value="UniProtKB-KW"/>
</dbReference>
<dbReference type="AlphaFoldDB" id="A0A6A6AB32"/>
<organism evidence="4 5">
    <name type="scientific">Dothidotthia symphoricarpi CBS 119687</name>
    <dbReference type="NCBI Taxonomy" id="1392245"/>
    <lineage>
        <taxon>Eukaryota</taxon>
        <taxon>Fungi</taxon>
        <taxon>Dikarya</taxon>
        <taxon>Ascomycota</taxon>
        <taxon>Pezizomycotina</taxon>
        <taxon>Dothideomycetes</taxon>
        <taxon>Pleosporomycetidae</taxon>
        <taxon>Pleosporales</taxon>
        <taxon>Dothidotthiaceae</taxon>
        <taxon>Dothidotthia</taxon>
    </lineage>
</organism>
<dbReference type="SUPFAM" id="SSF51735">
    <property type="entry name" value="NAD(P)-binding Rossmann-fold domains"/>
    <property type="match status" value="1"/>
</dbReference>
<evidence type="ECO:0000256" key="2">
    <source>
        <dbReference type="ARBA" id="ARBA00023002"/>
    </source>
</evidence>
<dbReference type="OrthoDB" id="1933717at2759"/>
<dbReference type="RefSeq" id="XP_033522812.1">
    <property type="nucleotide sequence ID" value="XM_033669257.1"/>
</dbReference>
<feature type="region of interest" description="Disordered" evidence="3">
    <location>
        <begin position="1"/>
        <end position="24"/>
    </location>
</feature>
<evidence type="ECO:0000313" key="4">
    <source>
        <dbReference type="EMBL" id="KAF2128423.1"/>
    </source>
</evidence>
<proteinExistence type="inferred from homology"/>
<keyword evidence="5" id="KW-1185">Reference proteome</keyword>
<evidence type="ECO:0000256" key="3">
    <source>
        <dbReference type="SAM" id="MobiDB-lite"/>
    </source>
</evidence>
<name>A0A6A6AB32_9PLEO</name>
<evidence type="ECO:0000256" key="1">
    <source>
        <dbReference type="ARBA" id="ARBA00006484"/>
    </source>
</evidence>
<dbReference type="InterPro" id="IPR036291">
    <property type="entry name" value="NAD(P)-bd_dom_sf"/>
</dbReference>
<comment type="similarity">
    <text evidence="1">Belongs to the short-chain dehydrogenases/reductases (SDR) family.</text>
</comment>
<dbReference type="Proteomes" id="UP000799771">
    <property type="component" value="Unassembled WGS sequence"/>
</dbReference>
<dbReference type="EMBL" id="ML977508">
    <property type="protein sequence ID" value="KAF2128423.1"/>
    <property type="molecule type" value="Genomic_DNA"/>
</dbReference>
<dbReference type="Gene3D" id="3.40.50.720">
    <property type="entry name" value="NAD(P)-binding Rossmann-like Domain"/>
    <property type="match status" value="1"/>
</dbReference>
<dbReference type="GeneID" id="54409689"/>
<dbReference type="PANTHER" id="PTHR43115:SF4">
    <property type="entry name" value="DEHYDROGENASE_REDUCTASE SDR FAMILY MEMBER 11"/>
    <property type="match status" value="1"/>
</dbReference>
<dbReference type="CDD" id="cd05233">
    <property type="entry name" value="SDR_c"/>
    <property type="match status" value="1"/>
</dbReference>
<keyword evidence="2" id="KW-0560">Oxidoreductase</keyword>
<feature type="compositionally biased region" description="Polar residues" evidence="3">
    <location>
        <begin position="8"/>
        <end position="24"/>
    </location>
</feature>
<sequence length="251" mass="27226">MPPRTKDTISSSRPTQQQVTSSTLRPHNRCFAGIGPRIARAYAQAGAASLIHAARSSSSHELAKVEQQVQELDPSVLIKCMPVDITSSQCVAELARRVKEEVGRLDIVVLNLGYSGLVILNVDEGDPQNFQDVFNVNVQGTYPVAQYFIPLLEESNGTKAFIAVGSFAALIVNGHIANTAYCVLEFAQVRLVKFITEWHVADGVLAVAVHPGAVNTEMADKTTPESFRPYLTDDVGLGGAFCAWLSPEKRM</sequence>
<reference evidence="4" key="1">
    <citation type="journal article" date="2020" name="Stud. Mycol.">
        <title>101 Dothideomycetes genomes: a test case for predicting lifestyles and emergence of pathogens.</title>
        <authorList>
            <person name="Haridas S."/>
            <person name="Albert R."/>
            <person name="Binder M."/>
            <person name="Bloem J."/>
            <person name="Labutti K."/>
            <person name="Salamov A."/>
            <person name="Andreopoulos B."/>
            <person name="Baker S."/>
            <person name="Barry K."/>
            <person name="Bills G."/>
            <person name="Bluhm B."/>
            <person name="Cannon C."/>
            <person name="Castanera R."/>
            <person name="Culley D."/>
            <person name="Daum C."/>
            <person name="Ezra D."/>
            <person name="Gonzalez J."/>
            <person name="Henrissat B."/>
            <person name="Kuo A."/>
            <person name="Liang C."/>
            <person name="Lipzen A."/>
            <person name="Lutzoni F."/>
            <person name="Magnuson J."/>
            <person name="Mondo S."/>
            <person name="Nolan M."/>
            <person name="Ohm R."/>
            <person name="Pangilinan J."/>
            <person name="Park H.-J."/>
            <person name="Ramirez L."/>
            <person name="Alfaro M."/>
            <person name="Sun H."/>
            <person name="Tritt A."/>
            <person name="Yoshinaga Y."/>
            <person name="Zwiers L.-H."/>
            <person name="Turgeon B."/>
            <person name="Goodwin S."/>
            <person name="Spatafora J."/>
            <person name="Crous P."/>
            <person name="Grigoriev I."/>
        </authorList>
    </citation>
    <scope>NUCLEOTIDE SEQUENCE</scope>
    <source>
        <strain evidence="4">CBS 119687</strain>
    </source>
</reference>
<dbReference type="InterPro" id="IPR002347">
    <property type="entry name" value="SDR_fam"/>
</dbReference>
<protein>
    <submittedName>
        <fullName evidence="4">NAD(P)-binding protein</fullName>
    </submittedName>
</protein>
<dbReference type="Pfam" id="PF13561">
    <property type="entry name" value="adh_short_C2"/>
    <property type="match status" value="1"/>
</dbReference>
<evidence type="ECO:0000313" key="5">
    <source>
        <dbReference type="Proteomes" id="UP000799771"/>
    </source>
</evidence>